<feature type="signal peptide" evidence="13">
    <location>
        <begin position="1"/>
        <end position="21"/>
    </location>
</feature>
<feature type="chain" id="PRO_5038861835" description="ATP synthase subunit a" evidence="13">
    <location>
        <begin position="22"/>
        <end position="271"/>
    </location>
</feature>
<evidence type="ECO:0000256" key="6">
    <source>
        <dbReference type="ARBA" id="ARBA00022781"/>
    </source>
</evidence>
<evidence type="ECO:0000256" key="11">
    <source>
        <dbReference type="HAMAP-Rule" id="MF_01393"/>
    </source>
</evidence>
<dbReference type="PROSITE" id="PS51257">
    <property type="entry name" value="PROKAR_LIPOPROTEIN"/>
    <property type="match status" value="1"/>
</dbReference>
<feature type="transmembrane region" description="Helical" evidence="11">
    <location>
        <begin position="61"/>
        <end position="80"/>
    </location>
</feature>
<keyword evidence="5 11" id="KW-0812">Transmembrane</keyword>
<reference evidence="14 15" key="1">
    <citation type="submission" date="2018-11" db="EMBL/GenBank/DDBJ databases">
        <title>Genomic Encyclopedia of Type Strains, Phase IV (KMG-IV): sequencing the most valuable type-strain genomes for metagenomic binning, comparative biology and taxonomic classification.</title>
        <authorList>
            <person name="Goeker M."/>
        </authorList>
    </citation>
    <scope>NUCLEOTIDE SEQUENCE [LARGE SCALE GENOMIC DNA]</scope>
    <source>
        <strain evidence="14 15">DSM 102936</strain>
    </source>
</reference>
<organism evidence="14 15">
    <name type="scientific">Thermodesulfitimonas autotrophica</name>
    <dbReference type="NCBI Taxonomy" id="1894989"/>
    <lineage>
        <taxon>Bacteria</taxon>
        <taxon>Bacillati</taxon>
        <taxon>Bacillota</taxon>
        <taxon>Clostridia</taxon>
        <taxon>Thermoanaerobacterales</taxon>
        <taxon>Thermoanaerobacteraceae</taxon>
        <taxon>Thermodesulfitimonas</taxon>
    </lineage>
</organism>
<keyword evidence="8 11" id="KW-0406">Ion transport</keyword>
<evidence type="ECO:0000256" key="13">
    <source>
        <dbReference type="SAM" id="SignalP"/>
    </source>
</evidence>
<keyword evidence="7 11" id="KW-1133">Transmembrane helix</keyword>
<protein>
    <recommendedName>
        <fullName evidence="11 12">ATP synthase subunit a</fullName>
    </recommendedName>
    <alternativeName>
        <fullName evidence="11">ATP synthase F0 sector subunit a</fullName>
    </alternativeName>
    <alternativeName>
        <fullName evidence="11">F-ATPase subunit 6</fullName>
    </alternativeName>
</protein>
<dbReference type="HAMAP" id="MF_01393">
    <property type="entry name" value="ATP_synth_a_bact"/>
    <property type="match status" value="1"/>
</dbReference>
<dbReference type="PRINTS" id="PR00123">
    <property type="entry name" value="ATPASEA"/>
</dbReference>
<evidence type="ECO:0000256" key="10">
    <source>
        <dbReference type="ARBA" id="ARBA00023310"/>
    </source>
</evidence>
<dbReference type="Pfam" id="PF00119">
    <property type="entry name" value="ATP-synt_A"/>
    <property type="match status" value="1"/>
</dbReference>
<evidence type="ECO:0000256" key="8">
    <source>
        <dbReference type="ARBA" id="ARBA00023065"/>
    </source>
</evidence>
<dbReference type="SUPFAM" id="SSF81336">
    <property type="entry name" value="F1F0 ATP synthase subunit A"/>
    <property type="match status" value="1"/>
</dbReference>
<feature type="transmembrane region" description="Helical" evidence="11">
    <location>
        <begin position="248"/>
        <end position="267"/>
    </location>
</feature>
<dbReference type="EMBL" id="RKRE01000003">
    <property type="protein sequence ID" value="RPF42968.1"/>
    <property type="molecule type" value="Genomic_DNA"/>
</dbReference>
<feature type="transmembrane region" description="Helical" evidence="11">
    <location>
        <begin position="216"/>
        <end position="242"/>
    </location>
</feature>
<proteinExistence type="inferred from homology"/>
<keyword evidence="4 11" id="KW-0138">CF(0)</keyword>
<comment type="function">
    <text evidence="11 12">Key component of the proton channel; it plays a direct role in the translocation of protons across the membrane.</text>
</comment>
<dbReference type="NCBIfam" id="TIGR01131">
    <property type="entry name" value="ATP_synt_6_or_A"/>
    <property type="match status" value="1"/>
</dbReference>
<evidence type="ECO:0000256" key="12">
    <source>
        <dbReference type="RuleBase" id="RU000483"/>
    </source>
</evidence>
<dbReference type="PROSITE" id="PS00449">
    <property type="entry name" value="ATPASE_A"/>
    <property type="match status" value="1"/>
</dbReference>
<evidence type="ECO:0000256" key="9">
    <source>
        <dbReference type="ARBA" id="ARBA00023136"/>
    </source>
</evidence>
<dbReference type="GO" id="GO:0046933">
    <property type="term" value="F:proton-transporting ATP synthase activity, rotational mechanism"/>
    <property type="evidence" value="ECO:0007669"/>
    <property type="project" value="UniProtKB-UniRule"/>
</dbReference>
<dbReference type="PANTHER" id="PTHR42823">
    <property type="entry name" value="ATP SYNTHASE SUBUNIT A, CHLOROPLASTIC"/>
    <property type="match status" value="1"/>
</dbReference>
<gene>
    <name evidence="11" type="primary">atpB</name>
    <name evidence="14" type="ORF">EDD75_2086</name>
</gene>
<accession>A0A3N5B0I0</accession>
<dbReference type="InterPro" id="IPR035908">
    <property type="entry name" value="F0_ATP_A_sf"/>
</dbReference>
<dbReference type="GO" id="GO:0005886">
    <property type="term" value="C:plasma membrane"/>
    <property type="evidence" value="ECO:0007669"/>
    <property type="project" value="UniProtKB-SubCell"/>
</dbReference>
<evidence type="ECO:0000313" key="15">
    <source>
        <dbReference type="Proteomes" id="UP000282654"/>
    </source>
</evidence>
<evidence type="ECO:0000256" key="2">
    <source>
        <dbReference type="ARBA" id="ARBA00006810"/>
    </source>
</evidence>
<keyword evidence="15" id="KW-1185">Reference proteome</keyword>
<comment type="caution">
    <text evidence="14">The sequence shown here is derived from an EMBL/GenBank/DDBJ whole genome shotgun (WGS) entry which is preliminary data.</text>
</comment>
<evidence type="ECO:0000256" key="1">
    <source>
        <dbReference type="ARBA" id="ARBA00004141"/>
    </source>
</evidence>
<dbReference type="Proteomes" id="UP000282654">
    <property type="component" value="Unassembled WGS sequence"/>
</dbReference>
<dbReference type="GO" id="GO:0042777">
    <property type="term" value="P:proton motive force-driven plasma membrane ATP synthesis"/>
    <property type="evidence" value="ECO:0007669"/>
    <property type="project" value="TreeGrafter"/>
</dbReference>
<comment type="subcellular location">
    <subcellularLocation>
        <location evidence="11 12">Cell membrane</location>
        <topology evidence="11 12">Multi-pass membrane protein</topology>
    </subcellularLocation>
    <subcellularLocation>
        <location evidence="1">Membrane</location>
        <topology evidence="1">Multi-pass membrane protein</topology>
    </subcellularLocation>
</comment>
<feature type="transmembrane region" description="Helical" evidence="11">
    <location>
        <begin position="118"/>
        <end position="138"/>
    </location>
</feature>
<comment type="similarity">
    <text evidence="2 11 12">Belongs to the ATPase A chain family.</text>
</comment>
<evidence type="ECO:0000256" key="5">
    <source>
        <dbReference type="ARBA" id="ARBA00022692"/>
    </source>
</evidence>
<keyword evidence="3 11" id="KW-0813">Transport</keyword>
<evidence type="ECO:0000313" key="14">
    <source>
        <dbReference type="EMBL" id="RPF42968.1"/>
    </source>
</evidence>
<keyword evidence="10 11" id="KW-0066">ATP synthesis</keyword>
<evidence type="ECO:0000256" key="4">
    <source>
        <dbReference type="ARBA" id="ARBA00022547"/>
    </source>
</evidence>
<sequence>MKRYRRYLVLPLFLGGLALLASGCAEGFSVEKVEHELNVWGIPHHPWQIGPGSFWQLTPSTIIFTWVAMGLTLLLGVLAVRGASVRRPTKMQALFEMVLEFLQGLVNDTMDPKKGAGIFPVIVTFFLFISVCNLLGLVPTCMAPTADHQTTFAFALITYALTYIWGIKYKGVGGHFKHFLQPFPYFLPITIIEDLAKPLTLAFRLFGNMKGKETMVLALLGLITGWAEICGGFTASVVWLAFGVFVSFIQAFVFTMLTISYIGMVVADEHH</sequence>
<dbReference type="RefSeq" id="WP_123931731.1">
    <property type="nucleotide sequence ID" value="NZ_RKRE01000003.1"/>
</dbReference>
<evidence type="ECO:0000256" key="7">
    <source>
        <dbReference type="ARBA" id="ARBA00022989"/>
    </source>
</evidence>
<keyword evidence="11" id="KW-1003">Cell membrane</keyword>
<keyword evidence="9 11" id="KW-0472">Membrane</keyword>
<dbReference type="CDD" id="cd00310">
    <property type="entry name" value="ATP-synt_Fo_a_6"/>
    <property type="match status" value="1"/>
</dbReference>
<name>A0A3N5B0I0_9THEO</name>
<feature type="transmembrane region" description="Helical" evidence="11">
    <location>
        <begin position="150"/>
        <end position="167"/>
    </location>
</feature>
<dbReference type="Gene3D" id="1.20.120.220">
    <property type="entry name" value="ATP synthase, F0 complex, subunit A"/>
    <property type="match status" value="1"/>
</dbReference>
<evidence type="ECO:0000256" key="3">
    <source>
        <dbReference type="ARBA" id="ARBA00022448"/>
    </source>
</evidence>
<dbReference type="GO" id="GO:0045259">
    <property type="term" value="C:proton-transporting ATP synthase complex"/>
    <property type="evidence" value="ECO:0007669"/>
    <property type="project" value="UniProtKB-KW"/>
</dbReference>
<dbReference type="InterPro" id="IPR023011">
    <property type="entry name" value="ATP_synth_F0_asu_AS"/>
</dbReference>
<dbReference type="InterPro" id="IPR000568">
    <property type="entry name" value="ATP_synth_F0_asu"/>
</dbReference>
<dbReference type="AlphaFoldDB" id="A0A3N5B0I0"/>
<dbReference type="InterPro" id="IPR045082">
    <property type="entry name" value="ATP_syn_F0_a_bact/chloroplast"/>
</dbReference>
<dbReference type="OrthoDB" id="9789241at2"/>
<dbReference type="PANTHER" id="PTHR42823:SF3">
    <property type="entry name" value="ATP SYNTHASE SUBUNIT A, CHLOROPLASTIC"/>
    <property type="match status" value="1"/>
</dbReference>
<keyword evidence="6 11" id="KW-0375">Hydrogen ion transport</keyword>
<keyword evidence="13" id="KW-0732">Signal</keyword>